<dbReference type="SUPFAM" id="SSF54791">
    <property type="entry name" value="Eukaryotic type KH-domain (KH-domain type I)"/>
    <property type="match status" value="1"/>
</dbReference>
<dbReference type="Proteomes" id="UP000011014">
    <property type="component" value="Unassembled WGS sequence"/>
</dbReference>
<evidence type="ECO:0000259" key="2">
    <source>
        <dbReference type="SMART" id="SM00322"/>
    </source>
</evidence>
<dbReference type="AlphaFoldDB" id="E4Y7D5"/>
<dbReference type="GO" id="GO:0003723">
    <property type="term" value="F:RNA binding"/>
    <property type="evidence" value="ECO:0007669"/>
    <property type="project" value="UniProtKB-UniRule"/>
</dbReference>
<sequence length="834" mass="96990">MEEHRIDEIEHLLQDTSLDDFQNKLEFVSINRSTIRVTTDNSLAGPILGKKGKNISEIRMLSKAQILFKVFDKEDKANTRFIIINSFDRECVDRALFLLHICVNMFNQHPDDISYASLLDAVRFWRANKPSKKFRIPRMDSNQNCQNNNESGFWSRAHVSAPTRKNGHSPPIEETVNTEHFNTVNARLQNEDSEQNLRQPSALVLSEFSVQNSNVPHLNQDDFSRLTLTEFDQPVSYIEDYFTEEARPRQDLELPTLSVEEALDQFLCALQKTFAGGIPLSRLEELLHHPRDQKAKIPPFLFNIILILHNSTGSTNLLELVQNNKNYVHITTNDCLFVRFSKYSGAEDFESFLIDESESARVSFNANDKISMAVEEYAIRMATVFKEKPTVKIFTSENFTSELQSDFYACSIVSFLQDYLQYYEDLRCLGHQIDEKSEFFCLQDEKSALKIHLLNKIKPFQLSFSEDTLWRLIVHDESMYSKFFKFEEEIIQFRDRKLLKVMFQKDDEKLLSPADFASWYRQSGMALFDENLLSTSTEDDPDKQCFYYDHVCLKYVESCVAASVSISNERALEMERDLASEIDVFLHENVCDLAKGTDGFKAAGFFPYLVEGREHLIRPGQLLIYNGTYRERCYVMKAEEDDSSNISNHDNSYFARHSPSSIKKRTRQKRRSKEVPEFEGTCKNVRVYYLDYGYSEMVPVSDLYFASPKFLKWPALALPVALYNHERHPRSYSDHHKQCLEASRLNLACFAFSFWNRRAEDGRIFRLRFLENEKPEWSRKSNGPPKVLLMKSNKYIDLIKLPLTKLEAWVNTRANFGDNHAVELQNANDQVQNS</sequence>
<dbReference type="Pfam" id="PF00013">
    <property type="entry name" value="KH_1"/>
    <property type="match status" value="1"/>
</dbReference>
<dbReference type="InterPro" id="IPR002999">
    <property type="entry name" value="Tudor"/>
</dbReference>
<dbReference type="Gene3D" id="3.30.1370.10">
    <property type="entry name" value="K Homology domain, type 1"/>
    <property type="match status" value="1"/>
</dbReference>
<dbReference type="Pfam" id="PF00567">
    <property type="entry name" value="TUDOR"/>
    <property type="match status" value="1"/>
</dbReference>
<proteinExistence type="predicted"/>
<dbReference type="SUPFAM" id="SSF63748">
    <property type="entry name" value="Tudor/PWWP/MBT"/>
    <property type="match status" value="1"/>
</dbReference>
<dbReference type="GO" id="GO:0005739">
    <property type="term" value="C:mitochondrion"/>
    <property type="evidence" value="ECO:0007669"/>
    <property type="project" value="UniProtKB-ARBA"/>
</dbReference>
<reference evidence="3" key="1">
    <citation type="journal article" date="2010" name="Science">
        <title>Plasticity of animal genome architecture unmasked by rapid evolution of a pelagic tunicate.</title>
        <authorList>
            <person name="Denoeud F."/>
            <person name="Henriet S."/>
            <person name="Mungpakdee S."/>
            <person name="Aury J.M."/>
            <person name="Da Silva C."/>
            <person name="Brinkmann H."/>
            <person name="Mikhaleva J."/>
            <person name="Olsen L.C."/>
            <person name="Jubin C."/>
            <person name="Canestro C."/>
            <person name="Bouquet J.M."/>
            <person name="Danks G."/>
            <person name="Poulain J."/>
            <person name="Campsteijn C."/>
            <person name="Adamski M."/>
            <person name="Cross I."/>
            <person name="Yadetie F."/>
            <person name="Muffato M."/>
            <person name="Louis A."/>
            <person name="Butcher S."/>
            <person name="Tsagkogeorga G."/>
            <person name="Konrad A."/>
            <person name="Singh S."/>
            <person name="Jensen M.F."/>
            <person name="Cong E.H."/>
            <person name="Eikeseth-Otteraa H."/>
            <person name="Noel B."/>
            <person name="Anthouard V."/>
            <person name="Porcel B.M."/>
            <person name="Kachouri-Lafond R."/>
            <person name="Nishino A."/>
            <person name="Ugolini M."/>
            <person name="Chourrout P."/>
            <person name="Nishida H."/>
            <person name="Aasland R."/>
            <person name="Huzurbazar S."/>
            <person name="Westhof E."/>
            <person name="Delsuc F."/>
            <person name="Lehrach H."/>
            <person name="Reinhardt R."/>
            <person name="Weissenbach J."/>
            <person name="Roy S.W."/>
            <person name="Artiguenave F."/>
            <person name="Postlethwait J.H."/>
            <person name="Manak J.R."/>
            <person name="Thompson E.M."/>
            <person name="Jaillon O."/>
            <person name="Du Pasquier L."/>
            <person name="Boudinot P."/>
            <person name="Liberles D.A."/>
            <person name="Volff J.N."/>
            <person name="Philippe H."/>
            <person name="Lenhard B."/>
            <person name="Roest Crollius H."/>
            <person name="Wincker P."/>
            <person name="Chourrout D."/>
        </authorList>
    </citation>
    <scope>NUCLEOTIDE SEQUENCE [LARGE SCALE GENOMIC DNA]</scope>
</reference>
<gene>
    <name evidence="3" type="ORF">GSOID_T00025446001</name>
</gene>
<feature type="domain" description="K Homology" evidence="2">
    <location>
        <begin position="31"/>
        <end position="104"/>
    </location>
</feature>
<organism evidence="3">
    <name type="scientific">Oikopleura dioica</name>
    <name type="common">Tunicate</name>
    <dbReference type="NCBI Taxonomy" id="34765"/>
    <lineage>
        <taxon>Eukaryota</taxon>
        <taxon>Metazoa</taxon>
        <taxon>Chordata</taxon>
        <taxon>Tunicata</taxon>
        <taxon>Appendicularia</taxon>
        <taxon>Copelata</taxon>
        <taxon>Oikopleuridae</taxon>
        <taxon>Oikopleura</taxon>
    </lineage>
</organism>
<dbReference type="InterPro" id="IPR004088">
    <property type="entry name" value="KH_dom_type_1"/>
</dbReference>
<accession>E4Y7D5</accession>
<dbReference type="Gene3D" id="2.30.30.140">
    <property type="match status" value="1"/>
</dbReference>
<keyword evidence="1" id="KW-0694">RNA-binding</keyword>
<evidence type="ECO:0000313" key="3">
    <source>
        <dbReference type="EMBL" id="CBY31535.1"/>
    </source>
</evidence>
<dbReference type="InterPro" id="IPR004087">
    <property type="entry name" value="KH_dom"/>
</dbReference>
<dbReference type="SMART" id="SM00322">
    <property type="entry name" value="KH"/>
    <property type="match status" value="1"/>
</dbReference>
<dbReference type="InterPro" id="IPR036612">
    <property type="entry name" value="KH_dom_type_1_sf"/>
</dbReference>
<protein>
    <recommendedName>
        <fullName evidence="2">K Homology domain-containing protein</fullName>
    </recommendedName>
</protein>
<dbReference type="EMBL" id="FN654307">
    <property type="protein sequence ID" value="CBY31535.1"/>
    <property type="molecule type" value="Genomic_DNA"/>
</dbReference>
<name>E4Y7D5_OIKDI</name>
<dbReference type="PROSITE" id="PS50084">
    <property type="entry name" value="KH_TYPE_1"/>
    <property type="match status" value="1"/>
</dbReference>
<evidence type="ECO:0000256" key="1">
    <source>
        <dbReference type="PROSITE-ProRule" id="PRU00117"/>
    </source>
</evidence>